<feature type="transmembrane region" description="Helical" evidence="7">
    <location>
        <begin position="207"/>
        <end position="224"/>
    </location>
</feature>
<dbReference type="PANTHER" id="PTHR22926:SF3">
    <property type="entry name" value="UNDECAPRENYL-PHOSPHATE ALPHA-N-ACETYLGLUCOSAMINYL 1-PHOSPHATE TRANSFERASE"/>
    <property type="match status" value="1"/>
</dbReference>
<gene>
    <name evidence="8" type="ordered locus">Mfer_0761</name>
</gene>
<evidence type="ECO:0000256" key="1">
    <source>
        <dbReference type="ARBA" id="ARBA00004651"/>
    </source>
</evidence>
<evidence type="ECO:0000313" key="9">
    <source>
        <dbReference type="Proteomes" id="UP000002315"/>
    </source>
</evidence>
<feature type="transmembrane region" description="Helical" evidence="7">
    <location>
        <begin position="277"/>
        <end position="297"/>
    </location>
</feature>
<dbReference type="Proteomes" id="UP000002315">
    <property type="component" value="Chromosome"/>
</dbReference>
<feature type="transmembrane region" description="Helical" evidence="7">
    <location>
        <begin position="68"/>
        <end position="88"/>
    </location>
</feature>
<dbReference type="STRING" id="523846.Mfer_0761"/>
<evidence type="ECO:0000256" key="2">
    <source>
        <dbReference type="ARBA" id="ARBA00022475"/>
    </source>
</evidence>
<dbReference type="GO" id="GO:0016780">
    <property type="term" value="F:phosphotransferase activity, for other substituted phosphate groups"/>
    <property type="evidence" value="ECO:0007669"/>
    <property type="project" value="InterPro"/>
</dbReference>
<evidence type="ECO:0000256" key="6">
    <source>
        <dbReference type="ARBA" id="ARBA00023136"/>
    </source>
</evidence>
<feature type="transmembrane region" description="Helical" evidence="7">
    <location>
        <begin position="156"/>
        <end position="176"/>
    </location>
</feature>
<comment type="subcellular location">
    <subcellularLocation>
        <location evidence="1">Cell membrane</location>
        <topology evidence="1">Multi-pass membrane protein</topology>
    </subcellularLocation>
</comment>
<accession>E3GZ28</accession>
<dbReference type="OrthoDB" id="34534at2157"/>
<feature type="transmembrane region" description="Helical" evidence="7">
    <location>
        <begin position="182"/>
        <end position="200"/>
    </location>
</feature>
<reference evidence="8 9" key="1">
    <citation type="journal article" date="2010" name="Stand. Genomic Sci.">
        <title>Complete genome sequence of Methanothermus fervidus type strain (V24S).</title>
        <authorList>
            <person name="Anderson I."/>
            <person name="Djao O.D."/>
            <person name="Misra M."/>
            <person name="Chertkov O."/>
            <person name="Nolan M."/>
            <person name="Lucas S."/>
            <person name="Lapidus A."/>
            <person name="Del Rio T.G."/>
            <person name="Tice H."/>
            <person name="Cheng J.F."/>
            <person name="Tapia R."/>
            <person name="Han C."/>
            <person name="Goodwin L."/>
            <person name="Pitluck S."/>
            <person name="Liolios K."/>
            <person name="Ivanova N."/>
            <person name="Mavromatis K."/>
            <person name="Mikhailova N."/>
            <person name="Pati A."/>
            <person name="Brambilla E."/>
            <person name="Chen A."/>
            <person name="Palaniappan K."/>
            <person name="Land M."/>
            <person name="Hauser L."/>
            <person name="Chang Y.J."/>
            <person name="Jeffries C.D."/>
            <person name="Sikorski J."/>
            <person name="Spring S."/>
            <person name="Rohde M."/>
            <person name="Eichinger K."/>
            <person name="Huber H."/>
            <person name="Wirth R."/>
            <person name="Goker M."/>
            <person name="Detter J.C."/>
            <person name="Woyke T."/>
            <person name="Bristow J."/>
            <person name="Eisen J.A."/>
            <person name="Markowitz V."/>
            <person name="Hugenholtz P."/>
            <person name="Klenk H.P."/>
            <person name="Kyrpides N.C."/>
        </authorList>
    </citation>
    <scope>NUCLEOTIDE SEQUENCE [LARGE SCALE GENOMIC DNA]</scope>
    <source>
        <strain evidence="9">ATCC 43054 / DSM 2088 / JCM 10308 / V24 S</strain>
    </source>
</reference>
<feature type="transmembrane region" description="Helical" evidence="7">
    <location>
        <begin position="44"/>
        <end position="62"/>
    </location>
</feature>
<dbReference type="EMBL" id="CP002278">
    <property type="protein sequence ID" value="ADP77560.1"/>
    <property type="molecule type" value="Genomic_DNA"/>
</dbReference>
<evidence type="ECO:0000256" key="5">
    <source>
        <dbReference type="ARBA" id="ARBA00022989"/>
    </source>
</evidence>
<sequence>MFILILAFVLTVIFTYILKKILLEAEIVDKPIVTEHKHKIGTPTMGGLGFLLTASMVAMVLGDRHLNLIVLTMVIAGIIGALDDLLGLSIKEKQKIVKNISSEVVELGRLNLQPSEEARVATKKAKQDFKKLMAEKKIKVVGEVPIKKEFTEKQKIMLQCIPGIFLALSFGVGSIFGYFLGFLTIPIVIFGVLGAINAINLIDGMDGMAAGIIAISSLFCAFYSSMKGLHSSAFLMLSGISLGFLVFNRFPASIFMGDVGSFALGAGYAAAVMMNDIIYYGVLAIAVPIVSVIISLMHRANIIKLPVEPLHHTLHYKGLSEKTIVITYWLITFVLCSVGLIMYNLGLFP</sequence>
<dbReference type="InterPro" id="IPR018480">
    <property type="entry name" value="PNAcMuramoyl-5peptid_Trfase_CS"/>
</dbReference>
<feature type="transmembrane region" description="Helical" evidence="7">
    <location>
        <begin position="325"/>
        <end position="345"/>
    </location>
</feature>
<evidence type="ECO:0000256" key="3">
    <source>
        <dbReference type="ARBA" id="ARBA00022679"/>
    </source>
</evidence>
<dbReference type="InterPro" id="IPR000715">
    <property type="entry name" value="Glycosyl_transferase_4"/>
</dbReference>
<keyword evidence="6 7" id="KW-0472">Membrane</keyword>
<dbReference type="PROSITE" id="PS01348">
    <property type="entry name" value="MRAY_2"/>
    <property type="match status" value="1"/>
</dbReference>
<dbReference type="GO" id="GO:0044038">
    <property type="term" value="P:cell wall macromolecule biosynthetic process"/>
    <property type="evidence" value="ECO:0007669"/>
    <property type="project" value="TreeGrafter"/>
</dbReference>
<feature type="transmembrane region" description="Helical" evidence="7">
    <location>
        <begin position="6"/>
        <end position="23"/>
    </location>
</feature>
<dbReference type="GO" id="GO:0005886">
    <property type="term" value="C:plasma membrane"/>
    <property type="evidence" value="ECO:0007669"/>
    <property type="project" value="UniProtKB-SubCell"/>
</dbReference>
<dbReference type="PANTHER" id="PTHR22926">
    <property type="entry name" value="PHOSPHO-N-ACETYLMURAMOYL-PENTAPEPTIDE-TRANSFERASE"/>
    <property type="match status" value="1"/>
</dbReference>
<keyword evidence="5 7" id="KW-1133">Transmembrane helix</keyword>
<proteinExistence type="predicted"/>
<keyword evidence="4 7" id="KW-0812">Transmembrane</keyword>
<dbReference type="Pfam" id="PF00953">
    <property type="entry name" value="Glycos_transf_4"/>
    <property type="match status" value="1"/>
</dbReference>
<dbReference type="KEGG" id="mfv:Mfer_0761"/>
<evidence type="ECO:0000256" key="4">
    <source>
        <dbReference type="ARBA" id="ARBA00022692"/>
    </source>
</evidence>
<dbReference type="PROSITE" id="PS01347">
    <property type="entry name" value="MRAY_1"/>
    <property type="match status" value="1"/>
</dbReference>
<evidence type="ECO:0000256" key="7">
    <source>
        <dbReference type="SAM" id="Phobius"/>
    </source>
</evidence>
<name>E3GZ28_METFV</name>
<organism evidence="8 9">
    <name type="scientific">Methanothermus fervidus (strain ATCC 43054 / DSM 2088 / JCM 10308 / V24 S)</name>
    <dbReference type="NCBI Taxonomy" id="523846"/>
    <lineage>
        <taxon>Archaea</taxon>
        <taxon>Methanobacteriati</taxon>
        <taxon>Methanobacteriota</taxon>
        <taxon>Methanomada group</taxon>
        <taxon>Methanobacteria</taxon>
        <taxon>Methanobacteriales</taxon>
        <taxon>Methanothermaceae</taxon>
        <taxon>Methanothermus</taxon>
    </lineage>
</organism>
<keyword evidence="3 8" id="KW-0808">Transferase</keyword>
<keyword evidence="2" id="KW-1003">Cell membrane</keyword>
<dbReference type="EC" id="2.7.8.13" evidence="8"/>
<dbReference type="GO" id="GO:0071555">
    <property type="term" value="P:cell wall organization"/>
    <property type="evidence" value="ECO:0007669"/>
    <property type="project" value="TreeGrafter"/>
</dbReference>
<dbReference type="HOGENOM" id="CLU_023982_0_1_2"/>
<evidence type="ECO:0000313" key="8">
    <source>
        <dbReference type="EMBL" id="ADP77560.1"/>
    </source>
</evidence>
<dbReference type="AlphaFoldDB" id="E3GZ28"/>
<keyword evidence="9" id="KW-1185">Reference proteome</keyword>
<protein>
    <submittedName>
        <fullName evidence="8">Phospho-N-acetylmuramoyl-pentapeptide-transferase</fullName>
        <ecNumber evidence="8">2.7.8.13</ecNumber>
    </submittedName>
</protein>
<feature type="transmembrane region" description="Helical" evidence="7">
    <location>
        <begin position="254"/>
        <end position="271"/>
    </location>
</feature>